<accession>A0A6A6IKQ3</accession>
<dbReference type="Pfam" id="PF09073">
    <property type="entry name" value="BUD22"/>
    <property type="match status" value="1"/>
</dbReference>
<dbReference type="EMBL" id="ML987194">
    <property type="protein sequence ID" value="KAF2250432.1"/>
    <property type="molecule type" value="Genomic_DNA"/>
</dbReference>
<feature type="compositionally biased region" description="Acidic residues" evidence="2">
    <location>
        <begin position="183"/>
        <end position="197"/>
    </location>
</feature>
<name>A0A6A6IKQ3_9PLEO</name>
<evidence type="ECO:0000256" key="1">
    <source>
        <dbReference type="ARBA" id="ARBA00023054"/>
    </source>
</evidence>
<organism evidence="4 5">
    <name type="scientific">Trematosphaeria pertusa</name>
    <dbReference type="NCBI Taxonomy" id="390896"/>
    <lineage>
        <taxon>Eukaryota</taxon>
        <taxon>Fungi</taxon>
        <taxon>Dikarya</taxon>
        <taxon>Ascomycota</taxon>
        <taxon>Pezizomycotina</taxon>
        <taxon>Dothideomycetes</taxon>
        <taxon>Pleosporomycetidae</taxon>
        <taxon>Pleosporales</taxon>
        <taxon>Massarineae</taxon>
        <taxon>Trematosphaeriaceae</taxon>
        <taxon>Trematosphaeria</taxon>
    </lineage>
</organism>
<dbReference type="RefSeq" id="XP_033685436.1">
    <property type="nucleotide sequence ID" value="XM_033828899.1"/>
</dbReference>
<dbReference type="InterPro" id="IPR015158">
    <property type="entry name" value="Bud22_dom"/>
</dbReference>
<dbReference type="GeneID" id="54582229"/>
<evidence type="ECO:0000259" key="3">
    <source>
        <dbReference type="Pfam" id="PF09073"/>
    </source>
</evidence>
<feature type="domain" description="Bud22" evidence="3">
    <location>
        <begin position="34"/>
        <end position="450"/>
    </location>
</feature>
<dbReference type="GO" id="GO:0030490">
    <property type="term" value="P:maturation of SSU-rRNA"/>
    <property type="evidence" value="ECO:0007669"/>
    <property type="project" value="TreeGrafter"/>
</dbReference>
<sequence length="450" mass="49624">MVKRKRPEFSPPPPETGPNQRKRIITKWFSTTAERSVLSSLRLAAGLERQKYSRRRKSALSIRDVKTVSRLESEYAALKRMRLHRLAGQHLRKTIAKVKSLRESEAVPNGLKVFDAEKKSESVLNVQGRLLKVQAVQKAVDDAIEKLKALAGVSEGNGSAKKRRSDGDDEPKMQKKAKLKEEADSEDGAECSDDESSDVFAAFDARIAAPSSAEEDSEDSLSEGDRPSSVENSDNGEEWDLGDEESEEDLSNGGVAIAPPSEDDEDDEDTLERSESESESLSESDEAIIPIPKPKRKAQDVEKPSTSIFLPSLSHAAYFSGSESEASDLEDLAPRKNRRGQRARQQIWEQKYKDKAKHLAKQERNKGWDPKRGAVNDDKGRKGKRAGKGGPPRAKGGRGPKSSGENAIPLGARKTKRDDTGSLHPSWQAAKAAKEKKVDMTPKGKKMVFD</sequence>
<keyword evidence="5" id="KW-1185">Reference proteome</keyword>
<dbReference type="GO" id="GO:0030686">
    <property type="term" value="C:90S preribosome"/>
    <property type="evidence" value="ECO:0007669"/>
    <property type="project" value="TreeGrafter"/>
</dbReference>
<evidence type="ECO:0000313" key="4">
    <source>
        <dbReference type="EMBL" id="KAF2250432.1"/>
    </source>
</evidence>
<evidence type="ECO:0000313" key="5">
    <source>
        <dbReference type="Proteomes" id="UP000800094"/>
    </source>
</evidence>
<proteinExistence type="predicted"/>
<dbReference type="PANTHER" id="PTHR23325:SF1">
    <property type="entry name" value="SERUM RESPONSE FACTOR-BINDING PROTEIN 1"/>
    <property type="match status" value="1"/>
</dbReference>
<dbReference type="OrthoDB" id="3364872at2759"/>
<dbReference type="GO" id="GO:0005634">
    <property type="term" value="C:nucleus"/>
    <property type="evidence" value="ECO:0007669"/>
    <property type="project" value="TreeGrafter"/>
</dbReference>
<dbReference type="InterPro" id="IPR037393">
    <property type="entry name" value="Bud22/SRFB1"/>
</dbReference>
<protein>
    <submittedName>
        <fullName evidence="4">Bud-site selection protein</fullName>
    </submittedName>
</protein>
<dbReference type="Proteomes" id="UP000800094">
    <property type="component" value="Unassembled WGS sequence"/>
</dbReference>
<evidence type="ECO:0000256" key="2">
    <source>
        <dbReference type="SAM" id="MobiDB-lite"/>
    </source>
</evidence>
<feature type="compositionally biased region" description="Basic and acidic residues" evidence="2">
    <location>
        <begin position="360"/>
        <end position="380"/>
    </location>
</feature>
<feature type="compositionally biased region" description="Acidic residues" evidence="2">
    <location>
        <begin position="234"/>
        <end position="250"/>
    </location>
</feature>
<feature type="compositionally biased region" description="Acidic residues" evidence="2">
    <location>
        <begin position="277"/>
        <end position="286"/>
    </location>
</feature>
<reference evidence="4" key="1">
    <citation type="journal article" date="2020" name="Stud. Mycol.">
        <title>101 Dothideomycetes genomes: a test case for predicting lifestyles and emergence of pathogens.</title>
        <authorList>
            <person name="Haridas S."/>
            <person name="Albert R."/>
            <person name="Binder M."/>
            <person name="Bloem J."/>
            <person name="Labutti K."/>
            <person name="Salamov A."/>
            <person name="Andreopoulos B."/>
            <person name="Baker S."/>
            <person name="Barry K."/>
            <person name="Bills G."/>
            <person name="Bluhm B."/>
            <person name="Cannon C."/>
            <person name="Castanera R."/>
            <person name="Culley D."/>
            <person name="Daum C."/>
            <person name="Ezra D."/>
            <person name="Gonzalez J."/>
            <person name="Henrissat B."/>
            <person name="Kuo A."/>
            <person name="Liang C."/>
            <person name="Lipzen A."/>
            <person name="Lutzoni F."/>
            <person name="Magnuson J."/>
            <person name="Mondo S."/>
            <person name="Nolan M."/>
            <person name="Ohm R."/>
            <person name="Pangilinan J."/>
            <person name="Park H.-J."/>
            <person name="Ramirez L."/>
            <person name="Alfaro M."/>
            <person name="Sun H."/>
            <person name="Tritt A."/>
            <person name="Yoshinaga Y."/>
            <person name="Zwiers L.-H."/>
            <person name="Turgeon B."/>
            <person name="Goodwin S."/>
            <person name="Spatafora J."/>
            <person name="Crous P."/>
            <person name="Grigoriev I."/>
        </authorList>
    </citation>
    <scope>NUCLEOTIDE SEQUENCE</scope>
    <source>
        <strain evidence="4">CBS 122368</strain>
    </source>
</reference>
<feature type="compositionally biased region" description="Acidic residues" evidence="2">
    <location>
        <begin position="261"/>
        <end position="270"/>
    </location>
</feature>
<dbReference type="AlphaFoldDB" id="A0A6A6IKQ3"/>
<keyword evidence="1" id="KW-0175">Coiled coil</keyword>
<feature type="region of interest" description="Disordered" evidence="2">
    <location>
        <begin position="1"/>
        <end position="23"/>
    </location>
</feature>
<gene>
    <name evidence="4" type="ORF">BU26DRAFT_518807</name>
</gene>
<feature type="region of interest" description="Disordered" evidence="2">
    <location>
        <begin position="155"/>
        <end position="450"/>
    </location>
</feature>
<feature type="compositionally biased region" description="Basic and acidic residues" evidence="2">
    <location>
        <begin position="432"/>
        <end position="450"/>
    </location>
</feature>
<dbReference type="PANTHER" id="PTHR23325">
    <property type="entry name" value="SERUM RESPONSE FACTOR-BINDING"/>
    <property type="match status" value="1"/>
</dbReference>
<feature type="compositionally biased region" description="Acidic residues" evidence="2">
    <location>
        <begin position="213"/>
        <end position="222"/>
    </location>
</feature>